<dbReference type="SUPFAM" id="SSF51735">
    <property type="entry name" value="NAD(P)-binding Rossmann-fold domains"/>
    <property type="match status" value="1"/>
</dbReference>
<dbReference type="SUPFAM" id="SSF48179">
    <property type="entry name" value="6-phosphogluconate dehydrogenase C-terminal domain-like"/>
    <property type="match status" value="1"/>
</dbReference>
<evidence type="ECO:0000256" key="4">
    <source>
        <dbReference type="ARBA" id="ARBA00023002"/>
    </source>
</evidence>
<dbReference type="AlphaFoldDB" id="A0A239DZF0"/>
<accession>A0A239DZF0</accession>
<dbReference type="InterPro" id="IPR006115">
    <property type="entry name" value="6PGDH_NADP-bd"/>
</dbReference>
<name>A0A239DZF0_9ACTN</name>
<dbReference type="NCBIfam" id="TIGR01692">
    <property type="entry name" value="HIBADH"/>
    <property type="match status" value="1"/>
</dbReference>
<dbReference type="Proteomes" id="UP000198373">
    <property type="component" value="Unassembled WGS sequence"/>
</dbReference>
<dbReference type="InterPro" id="IPR013328">
    <property type="entry name" value="6PGD_dom2"/>
</dbReference>
<protein>
    <submittedName>
        <fullName evidence="9">3-hydroxyisobutyrate dehydrogenase</fullName>
    </submittedName>
</protein>
<proteinExistence type="inferred from homology"/>
<dbReference type="PIRSF" id="PIRSF000103">
    <property type="entry name" value="HIBADH"/>
    <property type="match status" value="1"/>
</dbReference>
<evidence type="ECO:0000259" key="8">
    <source>
        <dbReference type="Pfam" id="PF14833"/>
    </source>
</evidence>
<keyword evidence="3" id="KW-0101">Branched-chain amino acid catabolism</keyword>
<keyword evidence="4" id="KW-0560">Oxidoreductase</keyword>
<dbReference type="Gene3D" id="3.40.50.720">
    <property type="entry name" value="NAD(P)-binding Rossmann-like Domain"/>
    <property type="match status" value="1"/>
</dbReference>
<organism evidence="9 10">
    <name type="scientific">Geodermatophilus pulveris</name>
    <dbReference type="NCBI Taxonomy" id="1564159"/>
    <lineage>
        <taxon>Bacteria</taxon>
        <taxon>Bacillati</taxon>
        <taxon>Actinomycetota</taxon>
        <taxon>Actinomycetes</taxon>
        <taxon>Geodermatophilales</taxon>
        <taxon>Geodermatophilaceae</taxon>
        <taxon>Geodermatophilus</taxon>
    </lineage>
</organism>
<feature type="active site" evidence="6">
    <location>
        <position position="170"/>
    </location>
</feature>
<keyword evidence="5" id="KW-0520">NAD</keyword>
<dbReference type="EMBL" id="FZOO01000003">
    <property type="protein sequence ID" value="SNS37398.1"/>
    <property type="molecule type" value="Genomic_DNA"/>
</dbReference>
<dbReference type="Pfam" id="PF03446">
    <property type="entry name" value="NAD_binding_2"/>
    <property type="match status" value="1"/>
</dbReference>
<dbReference type="Pfam" id="PF14833">
    <property type="entry name" value="NAD_binding_11"/>
    <property type="match status" value="1"/>
</dbReference>
<evidence type="ECO:0000256" key="2">
    <source>
        <dbReference type="ARBA" id="ARBA00009080"/>
    </source>
</evidence>
<dbReference type="RefSeq" id="WP_089305180.1">
    <property type="nucleotide sequence ID" value="NZ_FZOO01000003.1"/>
</dbReference>
<dbReference type="InterPro" id="IPR015815">
    <property type="entry name" value="HIBADH-related"/>
</dbReference>
<dbReference type="GO" id="GO:0051287">
    <property type="term" value="F:NAD binding"/>
    <property type="evidence" value="ECO:0007669"/>
    <property type="project" value="InterPro"/>
</dbReference>
<comment type="similarity">
    <text evidence="2">Belongs to the HIBADH-related family.</text>
</comment>
<dbReference type="GO" id="GO:0050661">
    <property type="term" value="F:NADP binding"/>
    <property type="evidence" value="ECO:0007669"/>
    <property type="project" value="InterPro"/>
</dbReference>
<evidence type="ECO:0000313" key="10">
    <source>
        <dbReference type="Proteomes" id="UP000198373"/>
    </source>
</evidence>
<dbReference type="PANTHER" id="PTHR22981">
    <property type="entry name" value="3-HYDROXYISOBUTYRATE DEHYDROGENASE-RELATED"/>
    <property type="match status" value="1"/>
</dbReference>
<evidence type="ECO:0000256" key="3">
    <source>
        <dbReference type="ARBA" id="ARBA00022456"/>
    </source>
</evidence>
<evidence type="ECO:0000256" key="5">
    <source>
        <dbReference type="ARBA" id="ARBA00023027"/>
    </source>
</evidence>
<dbReference type="Gene3D" id="1.10.1040.10">
    <property type="entry name" value="N-(1-d-carboxylethyl)-l-norvaline Dehydrogenase, domain 2"/>
    <property type="match status" value="1"/>
</dbReference>
<comment type="pathway">
    <text evidence="1">Amino-acid degradation.</text>
</comment>
<gene>
    <name evidence="9" type="ORF">SAMN06893096_103432</name>
</gene>
<reference evidence="10" key="1">
    <citation type="submission" date="2017-06" db="EMBL/GenBank/DDBJ databases">
        <authorList>
            <person name="Varghese N."/>
            <person name="Submissions S."/>
        </authorList>
    </citation>
    <scope>NUCLEOTIDE SEQUENCE [LARGE SCALE GENOMIC DNA]</scope>
    <source>
        <strain evidence="10">DSM 46839</strain>
    </source>
</reference>
<feature type="domain" description="3-hydroxyisobutyrate dehydrogenase-like NAD-binding" evidence="8">
    <location>
        <begin position="164"/>
        <end position="289"/>
    </location>
</feature>
<dbReference type="InterPro" id="IPR008927">
    <property type="entry name" value="6-PGluconate_DH-like_C_sf"/>
</dbReference>
<dbReference type="OrthoDB" id="3185659at2"/>
<dbReference type="InterPro" id="IPR011548">
    <property type="entry name" value="HIBADH"/>
</dbReference>
<dbReference type="PANTHER" id="PTHR22981:SF7">
    <property type="entry name" value="3-HYDROXYISOBUTYRATE DEHYDROGENASE, MITOCHONDRIAL"/>
    <property type="match status" value="1"/>
</dbReference>
<dbReference type="GO" id="GO:0009083">
    <property type="term" value="P:branched-chain amino acid catabolic process"/>
    <property type="evidence" value="ECO:0007669"/>
    <property type="project" value="UniProtKB-KW"/>
</dbReference>
<dbReference type="InterPro" id="IPR029154">
    <property type="entry name" value="HIBADH-like_NADP-bd"/>
</dbReference>
<keyword evidence="10" id="KW-1185">Reference proteome</keyword>
<evidence type="ECO:0000256" key="6">
    <source>
        <dbReference type="PIRSR" id="PIRSR000103-1"/>
    </source>
</evidence>
<evidence type="ECO:0000256" key="1">
    <source>
        <dbReference type="ARBA" id="ARBA00005023"/>
    </source>
</evidence>
<evidence type="ECO:0000259" key="7">
    <source>
        <dbReference type="Pfam" id="PF03446"/>
    </source>
</evidence>
<sequence length="300" mass="30524">MSVAWIGLGNMGGPMAANLVAAGTAVRGHDISEAAGRAAAGQGVEVVGSVADAVRDADIVFTMLPRGEHVREVLTAPDGVLANVRPGTLVVDESTIDIDLARELHRTTTDAGARFLDAPVSGGVSGAAAGTLTIMVGGRAEDLEEARPHLEVLGGRVVHAGDAGNGQAAKIVNNMMCGVILGVTCEAAVLSKRLGLDPATFHSIAASSSGDSWVLRTWYPEKGVVESAAVNRDFEGGFSVALLHKDLGLAVNAGESTGTSLPFVTRARDAMAALVDAGQADRDCTVLVRQVDGSLDAPAG</sequence>
<feature type="domain" description="6-phosphogluconate dehydrogenase NADP-binding" evidence="7">
    <location>
        <begin position="3"/>
        <end position="161"/>
    </location>
</feature>
<evidence type="ECO:0000313" key="9">
    <source>
        <dbReference type="EMBL" id="SNS37398.1"/>
    </source>
</evidence>
<dbReference type="InterPro" id="IPR036291">
    <property type="entry name" value="NAD(P)-bd_dom_sf"/>
</dbReference>
<dbReference type="GO" id="GO:0008442">
    <property type="term" value="F:3-hydroxyisobutyrate dehydrogenase activity"/>
    <property type="evidence" value="ECO:0007669"/>
    <property type="project" value="InterPro"/>
</dbReference>